<dbReference type="Pfam" id="PF00027">
    <property type="entry name" value="cNMP_binding"/>
    <property type="match status" value="1"/>
</dbReference>
<proteinExistence type="predicted"/>
<dbReference type="Gene3D" id="2.60.120.10">
    <property type="entry name" value="Jelly Rolls"/>
    <property type="match status" value="1"/>
</dbReference>
<feature type="domain" description="Cyclic nucleotide-binding" evidence="4">
    <location>
        <begin position="24"/>
        <end position="144"/>
    </location>
</feature>
<dbReference type="InterPro" id="IPR018490">
    <property type="entry name" value="cNMP-bd_dom_sf"/>
</dbReference>
<dbReference type="EMBL" id="JAUSRR010000004">
    <property type="protein sequence ID" value="MDP9923666.1"/>
    <property type="molecule type" value="Genomic_DNA"/>
</dbReference>
<evidence type="ECO:0000259" key="4">
    <source>
        <dbReference type="PROSITE" id="PS50042"/>
    </source>
</evidence>
<evidence type="ECO:0000256" key="2">
    <source>
        <dbReference type="ARBA" id="ARBA00023125"/>
    </source>
</evidence>
<protein>
    <submittedName>
        <fullName evidence="5">CRP-like cAMP-binding protein</fullName>
    </submittedName>
</protein>
<evidence type="ECO:0000256" key="3">
    <source>
        <dbReference type="ARBA" id="ARBA00023163"/>
    </source>
</evidence>
<dbReference type="Pfam" id="PF13545">
    <property type="entry name" value="HTH_Crp_2"/>
    <property type="match status" value="1"/>
</dbReference>
<evidence type="ECO:0000313" key="6">
    <source>
        <dbReference type="Proteomes" id="UP001244295"/>
    </source>
</evidence>
<dbReference type="GO" id="GO:0003677">
    <property type="term" value="F:DNA binding"/>
    <property type="evidence" value="ECO:0007669"/>
    <property type="project" value="UniProtKB-KW"/>
</dbReference>
<accession>A0AAW8DVH4</accession>
<dbReference type="PROSITE" id="PS50042">
    <property type="entry name" value="CNMP_BINDING_3"/>
    <property type="match status" value="1"/>
</dbReference>
<sequence>MTVCPPEPHADSSLSSEFLLGMSWMKALPASVSDRILADAYTTIHDAHAVVARRGRHVDSWIGVASGLLKVVVDFESGKSVLFTGIPEGSWVGEGSVLKREIRHYDLVAMRPSRVVHIPRATFHWLLTVSFDFNRFIIDHLNERLAQFMATVQTDRMIDPVSRLCRSIVGLYNPVLYPTRTAVLDMSQEELGELAGLTRQRTNYAIQSLVAEGLVQPQYGALLVRDLEGLRHRSANGA</sequence>
<dbReference type="InterPro" id="IPR036388">
    <property type="entry name" value="WH-like_DNA-bd_sf"/>
</dbReference>
<evidence type="ECO:0000313" key="5">
    <source>
        <dbReference type="EMBL" id="MDP9923666.1"/>
    </source>
</evidence>
<reference evidence="5" key="1">
    <citation type="submission" date="2023-07" db="EMBL/GenBank/DDBJ databases">
        <title>Sorghum-associated microbial communities from plants grown in Nebraska, USA.</title>
        <authorList>
            <person name="Schachtman D."/>
        </authorList>
    </citation>
    <scope>NUCLEOTIDE SEQUENCE</scope>
    <source>
        <strain evidence="5">DS2795</strain>
    </source>
</reference>
<dbReference type="SUPFAM" id="SSF46785">
    <property type="entry name" value="Winged helix' DNA-binding domain"/>
    <property type="match status" value="1"/>
</dbReference>
<dbReference type="AlphaFoldDB" id="A0AAW8DVH4"/>
<keyword evidence="3" id="KW-0804">Transcription</keyword>
<dbReference type="InterPro" id="IPR000595">
    <property type="entry name" value="cNMP-bd_dom"/>
</dbReference>
<dbReference type="Proteomes" id="UP001244295">
    <property type="component" value="Unassembled WGS sequence"/>
</dbReference>
<organism evidence="5 6">
    <name type="scientific">Variovorax boronicumulans</name>
    <dbReference type="NCBI Taxonomy" id="436515"/>
    <lineage>
        <taxon>Bacteria</taxon>
        <taxon>Pseudomonadati</taxon>
        <taxon>Pseudomonadota</taxon>
        <taxon>Betaproteobacteria</taxon>
        <taxon>Burkholderiales</taxon>
        <taxon>Comamonadaceae</taxon>
        <taxon>Variovorax</taxon>
    </lineage>
</organism>
<dbReference type="InterPro" id="IPR012318">
    <property type="entry name" value="HTH_CRP"/>
</dbReference>
<dbReference type="InterPro" id="IPR036390">
    <property type="entry name" value="WH_DNA-bd_sf"/>
</dbReference>
<dbReference type="RefSeq" id="WP_095947560.1">
    <property type="nucleotide sequence ID" value="NZ_JAUSRR010000004.1"/>
</dbReference>
<keyword evidence="1" id="KW-0805">Transcription regulation</keyword>
<evidence type="ECO:0000256" key="1">
    <source>
        <dbReference type="ARBA" id="ARBA00023015"/>
    </source>
</evidence>
<gene>
    <name evidence="5" type="ORF">J2W25_002689</name>
</gene>
<dbReference type="CDD" id="cd00038">
    <property type="entry name" value="CAP_ED"/>
    <property type="match status" value="1"/>
</dbReference>
<dbReference type="Gene3D" id="1.10.10.10">
    <property type="entry name" value="Winged helix-like DNA-binding domain superfamily/Winged helix DNA-binding domain"/>
    <property type="match status" value="1"/>
</dbReference>
<dbReference type="SMART" id="SM00100">
    <property type="entry name" value="cNMP"/>
    <property type="match status" value="1"/>
</dbReference>
<name>A0AAW8DVH4_9BURK</name>
<keyword evidence="2" id="KW-0238">DNA-binding</keyword>
<dbReference type="SUPFAM" id="SSF51206">
    <property type="entry name" value="cAMP-binding domain-like"/>
    <property type="match status" value="1"/>
</dbReference>
<dbReference type="GO" id="GO:0006355">
    <property type="term" value="P:regulation of DNA-templated transcription"/>
    <property type="evidence" value="ECO:0007669"/>
    <property type="project" value="InterPro"/>
</dbReference>
<dbReference type="InterPro" id="IPR014710">
    <property type="entry name" value="RmlC-like_jellyroll"/>
</dbReference>
<comment type="caution">
    <text evidence="5">The sequence shown here is derived from an EMBL/GenBank/DDBJ whole genome shotgun (WGS) entry which is preliminary data.</text>
</comment>